<dbReference type="InterPro" id="IPR002328">
    <property type="entry name" value="ADH_Zn_CS"/>
</dbReference>
<dbReference type="InterPro" id="IPR013154">
    <property type="entry name" value="ADH-like_N"/>
</dbReference>
<evidence type="ECO:0000256" key="2">
    <source>
        <dbReference type="ARBA" id="ARBA00008072"/>
    </source>
</evidence>
<evidence type="ECO:0000256" key="3">
    <source>
        <dbReference type="ARBA" id="ARBA00022723"/>
    </source>
</evidence>
<gene>
    <name evidence="9" type="ORF">IAC73_04065</name>
</gene>
<evidence type="ECO:0000259" key="8">
    <source>
        <dbReference type="Pfam" id="PF08240"/>
    </source>
</evidence>
<dbReference type="AlphaFoldDB" id="A0A9D1N9W9"/>
<proteinExistence type="inferred from homology"/>
<dbReference type="CDD" id="cd05278">
    <property type="entry name" value="FDH_like"/>
    <property type="match status" value="1"/>
</dbReference>
<keyword evidence="5" id="KW-0560">Oxidoreductase</keyword>
<dbReference type="Gene3D" id="3.90.180.10">
    <property type="entry name" value="Medium-chain alcohol dehydrogenases, catalytic domain"/>
    <property type="match status" value="1"/>
</dbReference>
<dbReference type="SUPFAM" id="SSF51735">
    <property type="entry name" value="NAD(P)-binding Rossmann-fold domains"/>
    <property type="match status" value="1"/>
</dbReference>
<dbReference type="PANTHER" id="PTHR42813">
    <property type="entry name" value="ZINC-TYPE ALCOHOL DEHYDROGENASE-LIKE"/>
    <property type="match status" value="1"/>
</dbReference>
<protein>
    <submittedName>
        <fullName evidence="9">Alcohol dehydrogenase catalytic domain-containing protein</fullName>
    </submittedName>
</protein>
<reference evidence="9" key="1">
    <citation type="submission" date="2020-10" db="EMBL/GenBank/DDBJ databases">
        <authorList>
            <person name="Gilroy R."/>
        </authorList>
    </citation>
    <scope>NUCLEOTIDE SEQUENCE</scope>
    <source>
        <strain evidence="9">10406</strain>
    </source>
</reference>
<dbReference type="EMBL" id="DVOE01000062">
    <property type="protein sequence ID" value="HIU99000.1"/>
    <property type="molecule type" value="Genomic_DNA"/>
</dbReference>
<name>A0A9D1N9W9_9FIRM</name>
<dbReference type="GO" id="GO:0008270">
    <property type="term" value="F:zinc ion binding"/>
    <property type="evidence" value="ECO:0007669"/>
    <property type="project" value="InterPro"/>
</dbReference>
<evidence type="ECO:0000256" key="1">
    <source>
        <dbReference type="ARBA" id="ARBA00001947"/>
    </source>
</evidence>
<comment type="cofactor">
    <cofactor evidence="1 6">
        <name>Zn(2+)</name>
        <dbReference type="ChEBI" id="CHEBI:29105"/>
    </cofactor>
</comment>
<evidence type="ECO:0000313" key="10">
    <source>
        <dbReference type="Proteomes" id="UP000886857"/>
    </source>
</evidence>
<dbReference type="Pfam" id="PF00107">
    <property type="entry name" value="ADH_zinc_N"/>
    <property type="match status" value="1"/>
</dbReference>
<comment type="caution">
    <text evidence="9">The sequence shown here is derived from an EMBL/GenBank/DDBJ whole genome shotgun (WGS) entry which is preliminary data.</text>
</comment>
<reference evidence="9" key="2">
    <citation type="journal article" date="2021" name="PeerJ">
        <title>Extensive microbial diversity within the chicken gut microbiome revealed by metagenomics and culture.</title>
        <authorList>
            <person name="Gilroy R."/>
            <person name="Ravi A."/>
            <person name="Getino M."/>
            <person name="Pursley I."/>
            <person name="Horton D.L."/>
            <person name="Alikhan N.F."/>
            <person name="Baker D."/>
            <person name="Gharbi K."/>
            <person name="Hall N."/>
            <person name="Watson M."/>
            <person name="Adriaenssens E.M."/>
            <person name="Foster-Nyarko E."/>
            <person name="Jarju S."/>
            <person name="Secka A."/>
            <person name="Antonio M."/>
            <person name="Oren A."/>
            <person name="Chaudhuri R.R."/>
            <person name="La Ragione R."/>
            <person name="Hildebrand F."/>
            <person name="Pallen M.J."/>
        </authorList>
    </citation>
    <scope>NUCLEOTIDE SEQUENCE</scope>
    <source>
        <strain evidence="9">10406</strain>
    </source>
</reference>
<organism evidence="9 10">
    <name type="scientific">Candidatus Limadaptatus stercoripullorum</name>
    <dbReference type="NCBI Taxonomy" id="2840846"/>
    <lineage>
        <taxon>Bacteria</taxon>
        <taxon>Bacillati</taxon>
        <taxon>Bacillota</taxon>
        <taxon>Clostridia</taxon>
        <taxon>Eubacteriales</taxon>
        <taxon>Candidatus Limadaptatus</taxon>
    </lineage>
</organism>
<feature type="domain" description="Alcohol dehydrogenase-like C-terminal" evidence="7">
    <location>
        <begin position="178"/>
        <end position="285"/>
    </location>
</feature>
<feature type="domain" description="Alcohol dehydrogenase-like N-terminal" evidence="8">
    <location>
        <begin position="25"/>
        <end position="138"/>
    </location>
</feature>
<dbReference type="Pfam" id="PF08240">
    <property type="entry name" value="ADH_N"/>
    <property type="match status" value="1"/>
</dbReference>
<dbReference type="InterPro" id="IPR013149">
    <property type="entry name" value="ADH-like_C"/>
</dbReference>
<evidence type="ECO:0000256" key="6">
    <source>
        <dbReference type="RuleBase" id="RU361277"/>
    </source>
</evidence>
<dbReference type="InterPro" id="IPR036291">
    <property type="entry name" value="NAD(P)-bd_dom_sf"/>
</dbReference>
<dbReference type="Proteomes" id="UP000886857">
    <property type="component" value="Unassembled WGS sequence"/>
</dbReference>
<dbReference type="PANTHER" id="PTHR42813:SF4">
    <property type="entry name" value="NADP-DEPENDENT ISOPROPANOL DEHYDROGENASE"/>
    <property type="match status" value="1"/>
</dbReference>
<dbReference type="PROSITE" id="PS00059">
    <property type="entry name" value="ADH_ZINC"/>
    <property type="match status" value="1"/>
</dbReference>
<dbReference type="InterPro" id="IPR011032">
    <property type="entry name" value="GroES-like_sf"/>
</dbReference>
<dbReference type="Gene3D" id="3.40.50.720">
    <property type="entry name" value="NAD(P)-binding Rossmann-like Domain"/>
    <property type="match status" value="1"/>
</dbReference>
<evidence type="ECO:0000259" key="7">
    <source>
        <dbReference type="Pfam" id="PF00107"/>
    </source>
</evidence>
<comment type="similarity">
    <text evidence="2 6">Belongs to the zinc-containing alcohol dehydrogenase family.</text>
</comment>
<keyword evidence="3 6" id="KW-0479">Metal-binding</keyword>
<sequence>MLACVYSRKDKFLLTRRPRPSVVEDGDAVVRITLASICTSDLHIMHGSVPRAVPGIVVGHEAVGVVEEVGSAVRGVRPGDRVAIGVETFCGECFFCRRGSVNNCTLPDGGWALGCRIDGLQAGYARIPHADTGLTRIPDGVDDKAALLTGDILATGMWAADIADIEAGSTVLVIGAGPTGCCAVACAALRSPRHIIVTDIDPARLRFVKKHFPGVTAVPPEELPATIAALCPHGGADSVIEAAGTPETFRAAWQYARPAATVAVIALYDEAQTLPLPDMYGKNLVFKTGGVDGNKCGEILSLIADGKLDVSPLITHTFPLSRADEAYRLFAEKADGVMKVALVPDDEIGAEEIAFSV</sequence>
<evidence type="ECO:0000256" key="4">
    <source>
        <dbReference type="ARBA" id="ARBA00022833"/>
    </source>
</evidence>
<dbReference type="GO" id="GO:0016491">
    <property type="term" value="F:oxidoreductase activity"/>
    <property type="evidence" value="ECO:0007669"/>
    <property type="project" value="UniProtKB-KW"/>
</dbReference>
<evidence type="ECO:0000313" key="9">
    <source>
        <dbReference type="EMBL" id="HIU99000.1"/>
    </source>
</evidence>
<accession>A0A9D1N9W9</accession>
<evidence type="ECO:0000256" key="5">
    <source>
        <dbReference type="ARBA" id="ARBA00023002"/>
    </source>
</evidence>
<keyword evidence="4 6" id="KW-0862">Zinc</keyword>
<dbReference type="SUPFAM" id="SSF50129">
    <property type="entry name" value="GroES-like"/>
    <property type="match status" value="1"/>
</dbReference>